<dbReference type="InterPro" id="IPR026341">
    <property type="entry name" value="T9SS_type_B"/>
</dbReference>
<name>A0A6J5NJX2_9CAUD</name>
<accession>A0A6J5NJX2</accession>
<dbReference type="InterPro" id="IPR035986">
    <property type="entry name" value="PKD_dom_sf"/>
</dbReference>
<evidence type="ECO:0000313" key="1">
    <source>
        <dbReference type="EMBL" id="CAB4160130.1"/>
    </source>
</evidence>
<dbReference type="Gene3D" id="2.60.40.10">
    <property type="entry name" value="Immunoglobulins"/>
    <property type="match status" value="1"/>
</dbReference>
<organism evidence="1">
    <name type="scientific">uncultured Caudovirales phage</name>
    <dbReference type="NCBI Taxonomy" id="2100421"/>
    <lineage>
        <taxon>Viruses</taxon>
        <taxon>Duplodnaviria</taxon>
        <taxon>Heunggongvirae</taxon>
        <taxon>Uroviricota</taxon>
        <taxon>Caudoviricetes</taxon>
        <taxon>Peduoviridae</taxon>
        <taxon>Maltschvirus</taxon>
        <taxon>Maltschvirus maltsch</taxon>
    </lineage>
</organism>
<protein>
    <submittedName>
        <fullName evidence="1">Gliding motility-associated, C-terminal domain</fullName>
    </submittedName>
</protein>
<sequence>MKLIRYIAFLMPFAAISQQTLEICGDTKTFNYSTSSDIASNIEWYCDGSYYYGEEIAITWDTPGIYEITATATADGCPSTPQTYTVVVTECDPLVYWVPNTFTPNGDEYNTLWGPEFNGPFDAEDFHLVVFNRWGNLIWESWNAKGRWDGMYNGVPVHDGVYTWMIDFGMLDTDERRLLHGHVTLLR</sequence>
<gene>
    <name evidence="1" type="ORF">UFOVP723_74</name>
</gene>
<dbReference type="InterPro" id="IPR013783">
    <property type="entry name" value="Ig-like_fold"/>
</dbReference>
<dbReference type="SUPFAM" id="SSF49299">
    <property type="entry name" value="PKD domain"/>
    <property type="match status" value="1"/>
</dbReference>
<proteinExistence type="predicted"/>
<dbReference type="Pfam" id="PF13585">
    <property type="entry name" value="CHU_C"/>
    <property type="match status" value="1"/>
</dbReference>
<reference evidence="1" key="1">
    <citation type="submission" date="2020-04" db="EMBL/GenBank/DDBJ databases">
        <authorList>
            <person name="Chiriac C."/>
            <person name="Salcher M."/>
            <person name="Ghai R."/>
            <person name="Kavagutti S V."/>
        </authorList>
    </citation>
    <scope>NUCLEOTIDE SEQUENCE</scope>
</reference>
<dbReference type="NCBIfam" id="TIGR04131">
    <property type="entry name" value="Bac_Flav_CTERM"/>
    <property type="match status" value="1"/>
</dbReference>
<dbReference type="EMBL" id="LR796697">
    <property type="protein sequence ID" value="CAB4160130.1"/>
    <property type="molecule type" value="Genomic_DNA"/>
</dbReference>